<gene>
    <name evidence="7" type="ORF">C5L14_15805</name>
</gene>
<dbReference type="OrthoDB" id="8455242at2"/>
<accession>A0A2S9QBN3</accession>
<evidence type="ECO:0000256" key="4">
    <source>
        <dbReference type="ARBA" id="ARBA00047816"/>
    </source>
</evidence>
<dbReference type="InterPro" id="IPR008972">
    <property type="entry name" value="Cupredoxin"/>
</dbReference>
<evidence type="ECO:0000256" key="2">
    <source>
        <dbReference type="ARBA" id="ARBA00007866"/>
    </source>
</evidence>
<feature type="signal peptide" evidence="5">
    <location>
        <begin position="1"/>
        <end position="26"/>
    </location>
</feature>
<dbReference type="InterPro" id="IPR045187">
    <property type="entry name" value="CcO_II"/>
</dbReference>
<evidence type="ECO:0000259" key="6">
    <source>
        <dbReference type="PROSITE" id="PS50857"/>
    </source>
</evidence>
<dbReference type="Gene3D" id="2.60.40.420">
    <property type="entry name" value="Cupredoxins - blue copper proteins"/>
    <property type="match status" value="1"/>
</dbReference>
<evidence type="ECO:0000256" key="5">
    <source>
        <dbReference type="SAM" id="SignalP"/>
    </source>
</evidence>
<dbReference type="GO" id="GO:0042773">
    <property type="term" value="P:ATP synthesis coupled electron transport"/>
    <property type="evidence" value="ECO:0007669"/>
    <property type="project" value="TreeGrafter"/>
</dbReference>
<dbReference type="GO" id="GO:0016020">
    <property type="term" value="C:membrane"/>
    <property type="evidence" value="ECO:0007669"/>
    <property type="project" value="UniProtKB-SubCell"/>
</dbReference>
<comment type="subcellular location">
    <subcellularLocation>
        <location evidence="1">Membrane</location>
    </subcellularLocation>
</comment>
<comment type="catalytic activity">
    <reaction evidence="4">
        <text>4 Fe(II)-[cytochrome c] + O2 + 8 H(+)(in) = 4 Fe(III)-[cytochrome c] + 2 H2O + 4 H(+)(out)</text>
        <dbReference type="Rhea" id="RHEA:11436"/>
        <dbReference type="Rhea" id="RHEA-COMP:10350"/>
        <dbReference type="Rhea" id="RHEA-COMP:14399"/>
        <dbReference type="ChEBI" id="CHEBI:15377"/>
        <dbReference type="ChEBI" id="CHEBI:15378"/>
        <dbReference type="ChEBI" id="CHEBI:15379"/>
        <dbReference type="ChEBI" id="CHEBI:29033"/>
        <dbReference type="ChEBI" id="CHEBI:29034"/>
        <dbReference type="EC" id="7.1.1.9"/>
    </reaction>
</comment>
<protein>
    <recommendedName>
        <fullName evidence="6">Cytochrome oxidase subunit II copper A binding domain-containing protein</fullName>
    </recommendedName>
</protein>
<feature type="chain" id="PRO_5015708725" description="Cytochrome oxidase subunit II copper A binding domain-containing protein" evidence="5">
    <location>
        <begin position="27"/>
        <end position="221"/>
    </location>
</feature>
<dbReference type="GO" id="GO:0005507">
    <property type="term" value="F:copper ion binding"/>
    <property type="evidence" value="ECO:0007669"/>
    <property type="project" value="InterPro"/>
</dbReference>
<dbReference type="SUPFAM" id="SSF49503">
    <property type="entry name" value="Cupredoxins"/>
    <property type="match status" value="1"/>
</dbReference>
<dbReference type="PANTHER" id="PTHR22888">
    <property type="entry name" value="CYTOCHROME C OXIDASE, SUBUNIT II"/>
    <property type="match status" value="1"/>
</dbReference>
<dbReference type="GO" id="GO:0004129">
    <property type="term" value="F:cytochrome-c oxidase activity"/>
    <property type="evidence" value="ECO:0007669"/>
    <property type="project" value="UniProtKB-EC"/>
</dbReference>
<dbReference type="EMBL" id="PUEJ01000005">
    <property type="protein sequence ID" value="PRH86766.1"/>
    <property type="molecule type" value="Genomic_DNA"/>
</dbReference>
<dbReference type="PANTHER" id="PTHR22888:SF9">
    <property type="entry name" value="CYTOCHROME C OXIDASE SUBUNIT 2"/>
    <property type="match status" value="1"/>
</dbReference>
<dbReference type="AlphaFoldDB" id="A0A2S9QBN3"/>
<organism evidence="7 8">
    <name type="scientific">Labrys okinawensis</name>
    <dbReference type="NCBI Taxonomy" id="346911"/>
    <lineage>
        <taxon>Bacteria</taxon>
        <taxon>Pseudomonadati</taxon>
        <taxon>Pseudomonadota</taxon>
        <taxon>Alphaproteobacteria</taxon>
        <taxon>Hyphomicrobiales</taxon>
        <taxon>Xanthobacteraceae</taxon>
        <taxon>Labrys</taxon>
    </lineage>
</organism>
<evidence type="ECO:0000313" key="8">
    <source>
        <dbReference type="Proteomes" id="UP000237682"/>
    </source>
</evidence>
<evidence type="ECO:0000256" key="1">
    <source>
        <dbReference type="ARBA" id="ARBA00004370"/>
    </source>
</evidence>
<evidence type="ECO:0000256" key="3">
    <source>
        <dbReference type="ARBA" id="ARBA00023136"/>
    </source>
</evidence>
<reference evidence="7 8" key="1">
    <citation type="submission" date="2018-02" db="EMBL/GenBank/DDBJ databases">
        <title>Whole genome sequencing of endophytic bacterium.</title>
        <authorList>
            <person name="Eedara R."/>
            <person name="Podile A.R."/>
        </authorList>
    </citation>
    <scope>NUCLEOTIDE SEQUENCE [LARGE SCALE GENOMIC DNA]</scope>
    <source>
        <strain evidence="7 8">RP1T</strain>
    </source>
</reference>
<comment type="similarity">
    <text evidence="2">Belongs to the cytochrome c oxidase subunit 2 family.</text>
</comment>
<keyword evidence="8" id="KW-1185">Reference proteome</keyword>
<dbReference type="PROSITE" id="PS50857">
    <property type="entry name" value="COX2_CUA"/>
    <property type="match status" value="1"/>
</dbReference>
<name>A0A2S9QBN3_9HYPH</name>
<sequence>MTNRAGHFLLGLVLAAWFAAAQSAWAGNGGQAQADEPAAAGETPMLKLIGEFRALPLLKFLEALRLLHASETAEAADFSITATGRQFAWQYEYRTPYEEKQAGACIVTGPLAVPLGQSVDVMVTSEDVIHEWSVPALGIEVDGIPGRLNVARLDTSRPGRFMGGATKTSGKGFEAMTIEVKVMQPEAYAGWVRENLEAKGMCQAGPRGLSLTVVMFTVDFA</sequence>
<comment type="caution">
    <text evidence="7">The sequence shown here is derived from an EMBL/GenBank/DDBJ whole genome shotgun (WGS) entry which is preliminary data.</text>
</comment>
<proteinExistence type="inferred from homology"/>
<dbReference type="Proteomes" id="UP000237682">
    <property type="component" value="Unassembled WGS sequence"/>
</dbReference>
<evidence type="ECO:0000313" key="7">
    <source>
        <dbReference type="EMBL" id="PRH86766.1"/>
    </source>
</evidence>
<keyword evidence="3" id="KW-0472">Membrane</keyword>
<dbReference type="InterPro" id="IPR002429">
    <property type="entry name" value="CcO_II-like_C"/>
</dbReference>
<feature type="domain" description="Cytochrome oxidase subunit II copper A binding" evidence="6">
    <location>
        <begin position="75"/>
        <end position="194"/>
    </location>
</feature>
<keyword evidence="5" id="KW-0732">Signal</keyword>
<dbReference type="Pfam" id="PF00116">
    <property type="entry name" value="COX2"/>
    <property type="match status" value="1"/>
</dbReference>